<accession>A0ABU0BU46</accession>
<dbReference type="Proteomes" id="UP001230207">
    <property type="component" value="Unassembled WGS sequence"/>
</dbReference>
<dbReference type="RefSeq" id="WP_307231580.1">
    <property type="nucleotide sequence ID" value="NZ_JAUSVF010000001.1"/>
</dbReference>
<evidence type="ECO:0000313" key="1">
    <source>
        <dbReference type="EMBL" id="MDQ0321186.1"/>
    </source>
</evidence>
<protein>
    <submittedName>
        <fullName evidence="1">Osmotically-inducible protein OsmY</fullName>
    </submittedName>
</protein>
<sequence length="105" mass="11418">MQTLTFEQIDGRLNAHRRLFVALVAYIARDAKGREFLEELVRDTEIVSDHEEDPGIEPDEGFAGQQIGDEEIQSIVRAALSRADAVEGFASKGAGRVAAAFKDGG</sequence>
<keyword evidence="2" id="KW-1185">Reference proteome</keyword>
<name>A0ABU0BU46_9HYPH</name>
<evidence type="ECO:0000313" key="2">
    <source>
        <dbReference type="Proteomes" id="UP001230207"/>
    </source>
</evidence>
<comment type="caution">
    <text evidence="1">The sequence shown here is derived from an EMBL/GenBank/DDBJ whole genome shotgun (WGS) entry which is preliminary data.</text>
</comment>
<organism evidence="1 2">
    <name type="scientific">Pararhizobium capsulatum DSM 1112</name>
    <dbReference type="NCBI Taxonomy" id="1121113"/>
    <lineage>
        <taxon>Bacteria</taxon>
        <taxon>Pseudomonadati</taxon>
        <taxon>Pseudomonadota</taxon>
        <taxon>Alphaproteobacteria</taxon>
        <taxon>Hyphomicrobiales</taxon>
        <taxon>Rhizobiaceae</taxon>
        <taxon>Rhizobium/Agrobacterium group</taxon>
        <taxon>Pararhizobium</taxon>
    </lineage>
</organism>
<dbReference type="EMBL" id="JAUSVF010000001">
    <property type="protein sequence ID" value="MDQ0321186.1"/>
    <property type="molecule type" value="Genomic_DNA"/>
</dbReference>
<gene>
    <name evidence="1" type="ORF">QO002_003324</name>
</gene>
<proteinExistence type="predicted"/>
<reference evidence="1 2" key="1">
    <citation type="submission" date="2023-07" db="EMBL/GenBank/DDBJ databases">
        <title>Genomic Encyclopedia of Type Strains, Phase IV (KMG-IV): sequencing the most valuable type-strain genomes for metagenomic binning, comparative biology and taxonomic classification.</title>
        <authorList>
            <person name="Goeker M."/>
        </authorList>
    </citation>
    <scope>NUCLEOTIDE SEQUENCE [LARGE SCALE GENOMIC DNA]</scope>
    <source>
        <strain evidence="1 2">DSM 1112</strain>
    </source>
</reference>